<dbReference type="RefSeq" id="WP_193534935.1">
    <property type="nucleotide sequence ID" value="NZ_JADCLJ010000009.1"/>
</dbReference>
<dbReference type="EMBL" id="JADCLJ010000009">
    <property type="protein sequence ID" value="MBE4907458.1"/>
    <property type="molecule type" value="Genomic_DNA"/>
</dbReference>
<protein>
    <submittedName>
        <fullName evidence="2">Uncharacterized protein</fullName>
    </submittedName>
</protein>
<organism evidence="2 3">
    <name type="scientific">Litchfieldia luteola</name>
    <dbReference type="NCBI Taxonomy" id="682179"/>
    <lineage>
        <taxon>Bacteria</taxon>
        <taxon>Bacillati</taxon>
        <taxon>Bacillota</taxon>
        <taxon>Bacilli</taxon>
        <taxon>Bacillales</taxon>
        <taxon>Bacillaceae</taxon>
        <taxon>Litchfieldia</taxon>
    </lineage>
</organism>
<evidence type="ECO:0000313" key="3">
    <source>
        <dbReference type="Proteomes" id="UP001516662"/>
    </source>
</evidence>
<sequence length="79" mass="9234">MYKKEVMVAISIFFILLIGAWWLNDQTKSDYGNYKYEKDPDGTVRIQTINNGQIGKEGNLYTPFRPREYIRVNSRPGVD</sequence>
<evidence type="ECO:0000313" key="2">
    <source>
        <dbReference type="EMBL" id="MBE4907458.1"/>
    </source>
</evidence>
<keyword evidence="1" id="KW-1133">Transmembrane helix</keyword>
<reference evidence="2 3" key="1">
    <citation type="submission" date="2020-10" db="EMBL/GenBank/DDBJ databases">
        <title>Bacillus sp. HD4P25, an endophyte from a halophyte.</title>
        <authorList>
            <person name="Sun J.-Q."/>
        </authorList>
    </citation>
    <scope>NUCLEOTIDE SEQUENCE [LARGE SCALE GENOMIC DNA]</scope>
    <source>
        <strain evidence="2 3">YIM 93174</strain>
    </source>
</reference>
<feature type="transmembrane region" description="Helical" evidence="1">
    <location>
        <begin position="6"/>
        <end position="23"/>
    </location>
</feature>
<keyword evidence="1" id="KW-0812">Transmembrane</keyword>
<proteinExistence type="predicted"/>
<dbReference type="Proteomes" id="UP001516662">
    <property type="component" value="Unassembled WGS sequence"/>
</dbReference>
<keyword evidence="1" id="KW-0472">Membrane</keyword>
<accession>A0ABR9QG40</accession>
<keyword evidence="3" id="KW-1185">Reference proteome</keyword>
<evidence type="ECO:0000256" key="1">
    <source>
        <dbReference type="SAM" id="Phobius"/>
    </source>
</evidence>
<name>A0ABR9QG40_9BACI</name>
<gene>
    <name evidence="2" type="ORF">IMZ08_05190</name>
</gene>
<comment type="caution">
    <text evidence="2">The sequence shown here is derived from an EMBL/GenBank/DDBJ whole genome shotgun (WGS) entry which is preliminary data.</text>
</comment>